<keyword evidence="9 10" id="KW-0119">Carbohydrate metabolism</keyword>
<evidence type="ECO:0000259" key="11">
    <source>
        <dbReference type="Pfam" id="PF01370"/>
    </source>
</evidence>
<dbReference type="Gene3D" id="3.90.25.10">
    <property type="entry name" value="UDP-galactose 4-epimerase, domain 1"/>
    <property type="match status" value="1"/>
</dbReference>
<dbReference type="AlphaFoldDB" id="A0A432MFQ5"/>
<name>A0A432MFQ5_9BACT</name>
<dbReference type="Pfam" id="PF01370">
    <property type="entry name" value="Epimerase"/>
    <property type="match status" value="1"/>
</dbReference>
<proteinExistence type="inferred from homology"/>
<dbReference type="InterPro" id="IPR036291">
    <property type="entry name" value="NAD(P)-bd_dom_sf"/>
</dbReference>
<protein>
    <recommendedName>
        <fullName evidence="6 10">UDP-glucose 4-epimerase</fullName>
        <ecNumber evidence="5 10">5.1.3.2</ecNumber>
    </recommendedName>
</protein>
<evidence type="ECO:0000313" key="13">
    <source>
        <dbReference type="Proteomes" id="UP000280296"/>
    </source>
</evidence>
<evidence type="ECO:0000256" key="1">
    <source>
        <dbReference type="ARBA" id="ARBA00000083"/>
    </source>
</evidence>
<dbReference type="NCBIfam" id="TIGR01179">
    <property type="entry name" value="galE"/>
    <property type="match status" value="1"/>
</dbReference>
<dbReference type="GO" id="GO:0003978">
    <property type="term" value="F:UDP-glucose 4-epimerase activity"/>
    <property type="evidence" value="ECO:0007669"/>
    <property type="project" value="UniProtKB-UniRule"/>
</dbReference>
<evidence type="ECO:0000256" key="8">
    <source>
        <dbReference type="ARBA" id="ARBA00023235"/>
    </source>
</evidence>
<evidence type="ECO:0000256" key="4">
    <source>
        <dbReference type="ARBA" id="ARBA00007637"/>
    </source>
</evidence>
<accession>A0A432MFQ5</accession>
<evidence type="ECO:0000256" key="5">
    <source>
        <dbReference type="ARBA" id="ARBA00013189"/>
    </source>
</evidence>
<keyword evidence="13" id="KW-1185">Reference proteome</keyword>
<evidence type="ECO:0000256" key="2">
    <source>
        <dbReference type="ARBA" id="ARBA00001911"/>
    </source>
</evidence>
<keyword evidence="7 10" id="KW-0520">NAD</keyword>
<dbReference type="Gene3D" id="3.40.50.720">
    <property type="entry name" value="NAD(P)-binding Rossmann-like Domain"/>
    <property type="match status" value="1"/>
</dbReference>
<dbReference type="EC" id="5.1.3.2" evidence="5 10"/>
<dbReference type="Proteomes" id="UP000280296">
    <property type="component" value="Unassembled WGS sequence"/>
</dbReference>
<keyword evidence="8 10" id="KW-0413">Isomerase</keyword>
<comment type="subunit">
    <text evidence="10">Homodimer.</text>
</comment>
<dbReference type="EMBL" id="RYZH01000044">
    <property type="protein sequence ID" value="RUL84928.1"/>
    <property type="molecule type" value="Genomic_DNA"/>
</dbReference>
<dbReference type="PANTHER" id="PTHR43725">
    <property type="entry name" value="UDP-GLUCOSE 4-EPIMERASE"/>
    <property type="match status" value="1"/>
</dbReference>
<dbReference type="UniPathway" id="UPA00214"/>
<dbReference type="OrthoDB" id="258549at2"/>
<dbReference type="InterPro" id="IPR005886">
    <property type="entry name" value="UDP_G4E"/>
</dbReference>
<comment type="cofactor">
    <cofactor evidence="2 10">
        <name>NAD(+)</name>
        <dbReference type="ChEBI" id="CHEBI:57540"/>
    </cofactor>
</comment>
<organism evidence="12 13">
    <name type="scientific">Tautonia sociabilis</name>
    <dbReference type="NCBI Taxonomy" id="2080755"/>
    <lineage>
        <taxon>Bacteria</taxon>
        <taxon>Pseudomonadati</taxon>
        <taxon>Planctomycetota</taxon>
        <taxon>Planctomycetia</taxon>
        <taxon>Isosphaerales</taxon>
        <taxon>Isosphaeraceae</taxon>
        <taxon>Tautonia</taxon>
    </lineage>
</organism>
<dbReference type="InterPro" id="IPR001509">
    <property type="entry name" value="Epimerase_deHydtase"/>
</dbReference>
<reference evidence="12 13" key="2">
    <citation type="submission" date="2019-01" db="EMBL/GenBank/DDBJ databases">
        <title>Tautonia sociabilis, a novel thermotolerant planctomycete of Isosphaeraceae family, isolated from a 4000 m deep subterranean habitat.</title>
        <authorList>
            <person name="Kovaleva O.L."/>
            <person name="Elcheninov A.G."/>
            <person name="Van Heerden E."/>
            <person name="Toshchakov S.V."/>
            <person name="Novikov A."/>
            <person name="Bonch-Osmolovskaya E.A."/>
            <person name="Kublanov I.V."/>
        </authorList>
    </citation>
    <scope>NUCLEOTIDE SEQUENCE [LARGE SCALE GENOMIC DNA]</scope>
    <source>
        <strain evidence="12 13">GM2012</strain>
    </source>
</reference>
<dbReference type="SUPFAM" id="SSF51735">
    <property type="entry name" value="NAD(P)-binding Rossmann-fold domains"/>
    <property type="match status" value="1"/>
</dbReference>
<comment type="catalytic activity">
    <reaction evidence="1 10">
        <text>UDP-alpha-D-glucose = UDP-alpha-D-galactose</text>
        <dbReference type="Rhea" id="RHEA:22168"/>
        <dbReference type="ChEBI" id="CHEBI:58885"/>
        <dbReference type="ChEBI" id="CHEBI:66914"/>
        <dbReference type="EC" id="5.1.3.2"/>
    </reaction>
</comment>
<dbReference type="GO" id="GO:0033499">
    <property type="term" value="P:galactose catabolic process via UDP-galactose, Leloir pathway"/>
    <property type="evidence" value="ECO:0007669"/>
    <property type="project" value="TreeGrafter"/>
</dbReference>
<evidence type="ECO:0000313" key="12">
    <source>
        <dbReference type="EMBL" id="RUL84928.1"/>
    </source>
</evidence>
<dbReference type="PROSITE" id="PS51257">
    <property type="entry name" value="PROKAR_LIPOPROTEIN"/>
    <property type="match status" value="1"/>
</dbReference>
<dbReference type="PANTHER" id="PTHR43725:SF53">
    <property type="entry name" value="UDP-ARABINOSE 4-EPIMERASE 1"/>
    <property type="match status" value="1"/>
</dbReference>
<comment type="pathway">
    <text evidence="3 10">Carbohydrate metabolism; galactose metabolism.</text>
</comment>
<evidence type="ECO:0000256" key="7">
    <source>
        <dbReference type="ARBA" id="ARBA00023027"/>
    </source>
</evidence>
<dbReference type="RefSeq" id="WP_126727137.1">
    <property type="nucleotide sequence ID" value="NZ_RYZH01000044.1"/>
</dbReference>
<reference evidence="12 13" key="1">
    <citation type="submission" date="2018-12" db="EMBL/GenBank/DDBJ databases">
        <authorList>
            <person name="Toschakov S.V."/>
        </authorList>
    </citation>
    <scope>NUCLEOTIDE SEQUENCE [LARGE SCALE GENOMIC DNA]</scope>
    <source>
        <strain evidence="12 13">GM2012</strain>
    </source>
</reference>
<evidence type="ECO:0000256" key="10">
    <source>
        <dbReference type="RuleBase" id="RU366046"/>
    </source>
</evidence>
<feature type="domain" description="NAD-dependent epimerase/dehydratase" evidence="11">
    <location>
        <begin position="3"/>
        <end position="250"/>
    </location>
</feature>
<dbReference type="CDD" id="cd05247">
    <property type="entry name" value="UDP_G4E_1_SDR_e"/>
    <property type="match status" value="1"/>
</dbReference>
<sequence length="332" mass="36157">MKIVLTGGAGYIGSACLRWLLDHGHDPIAFDDLSEGNPPSVPADRLVVGDILDTEAMAEALRRHRAEAVMHFAALAIVPDSVKDPDNYYRVNVLGTKSVLDAMRRANVPRIVFSSTCATYGTRAEMPLTEQSPQAPEHPYGTTKLAAERMIQDYASAYGLGYAILRYFNAAGADPDGSHGEDRRHETHLIPLTLQVAAGRRPRLLIYGDDWPTRDGTCVRDYIHTADLADAHQKAVEAIGPGDGRVYVLGSGHGATVLEVVTACEEVVGRPIPVERTGRRPGDPPTLIADPSKIASELGWSPRYTDIRAIVETAWRWLSTHPEGYGPKPGRH</sequence>
<comment type="caution">
    <text evidence="12">The sequence shown here is derived from an EMBL/GenBank/DDBJ whole genome shotgun (WGS) entry which is preliminary data.</text>
</comment>
<evidence type="ECO:0000256" key="3">
    <source>
        <dbReference type="ARBA" id="ARBA00004947"/>
    </source>
</evidence>
<evidence type="ECO:0000256" key="6">
    <source>
        <dbReference type="ARBA" id="ARBA00018569"/>
    </source>
</evidence>
<evidence type="ECO:0000256" key="9">
    <source>
        <dbReference type="ARBA" id="ARBA00023277"/>
    </source>
</evidence>
<gene>
    <name evidence="12" type="primary">galE</name>
    <name evidence="12" type="ORF">TsocGM_19500</name>
</gene>
<comment type="similarity">
    <text evidence="4 10">Belongs to the NAD(P)-dependent epimerase/dehydratase family.</text>
</comment>